<dbReference type="EMBL" id="CP012747">
    <property type="protein sequence ID" value="ALL67031.1"/>
    <property type="molecule type" value="Genomic_DNA"/>
</dbReference>
<feature type="compositionally biased region" description="Polar residues" evidence="1">
    <location>
        <begin position="25"/>
        <end position="39"/>
    </location>
</feature>
<gene>
    <name evidence="2" type="ORF">K788_0008322</name>
</gene>
<sequence>MSPALLRGTFLATLKVETKTKRNENSTASKSGMQRQSGQLHDHHQAGAWRV</sequence>
<accession>A0A0P0REL0</accession>
<evidence type="ECO:0000256" key="1">
    <source>
        <dbReference type="SAM" id="MobiDB-lite"/>
    </source>
</evidence>
<reference evidence="2 3" key="1">
    <citation type="journal article" date="2014" name="Genome Announc.">
        <title>Draft Genome Sequence of the Haloacid-Degrading Burkholderia caribensis Strain MBA4.</title>
        <authorList>
            <person name="Pan Y."/>
            <person name="Kong K.F."/>
            <person name="Tsang J.S."/>
        </authorList>
    </citation>
    <scope>NUCLEOTIDE SEQUENCE [LARGE SCALE GENOMIC DNA]</scope>
    <source>
        <strain evidence="2 3">MBA4</strain>
    </source>
</reference>
<dbReference type="Proteomes" id="UP000019146">
    <property type="component" value="Chromosome 2"/>
</dbReference>
<name>A0A0P0REL0_9BURK</name>
<feature type="region of interest" description="Disordered" evidence="1">
    <location>
        <begin position="16"/>
        <end position="51"/>
    </location>
</feature>
<organism evidence="2 3">
    <name type="scientific">Paraburkholderia caribensis MBA4</name>
    <dbReference type="NCBI Taxonomy" id="1323664"/>
    <lineage>
        <taxon>Bacteria</taxon>
        <taxon>Pseudomonadati</taxon>
        <taxon>Pseudomonadota</taxon>
        <taxon>Betaproteobacteria</taxon>
        <taxon>Burkholderiales</taxon>
        <taxon>Burkholderiaceae</taxon>
        <taxon>Paraburkholderia</taxon>
    </lineage>
</organism>
<dbReference type="KEGG" id="bcai:K788_0008322"/>
<protein>
    <submittedName>
        <fullName evidence="2">Uncharacterized protein</fullName>
    </submittedName>
</protein>
<dbReference type="AlphaFoldDB" id="A0A0P0REL0"/>
<evidence type="ECO:0000313" key="2">
    <source>
        <dbReference type="EMBL" id="ALL67031.1"/>
    </source>
</evidence>
<evidence type="ECO:0000313" key="3">
    <source>
        <dbReference type="Proteomes" id="UP000019146"/>
    </source>
</evidence>
<proteinExistence type="predicted"/>